<evidence type="ECO:0000313" key="3">
    <source>
        <dbReference type="Proteomes" id="UP001472677"/>
    </source>
</evidence>
<feature type="compositionally biased region" description="Basic and acidic residues" evidence="1">
    <location>
        <begin position="23"/>
        <end position="35"/>
    </location>
</feature>
<name>A0ABR2DBG1_9ROSI</name>
<evidence type="ECO:0000256" key="1">
    <source>
        <dbReference type="SAM" id="MobiDB-lite"/>
    </source>
</evidence>
<keyword evidence="3" id="KW-1185">Reference proteome</keyword>
<accession>A0ABR2DBG1</accession>
<evidence type="ECO:0000313" key="2">
    <source>
        <dbReference type="EMBL" id="KAK8534644.1"/>
    </source>
</evidence>
<dbReference type="Proteomes" id="UP001472677">
    <property type="component" value="Unassembled WGS sequence"/>
</dbReference>
<gene>
    <name evidence="2" type="ORF">V6N12_057288</name>
</gene>
<feature type="region of interest" description="Disordered" evidence="1">
    <location>
        <begin position="17"/>
        <end position="148"/>
    </location>
</feature>
<reference evidence="2 3" key="1">
    <citation type="journal article" date="2024" name="G3 (Bethesda)">
        <title>Genome assembly of Hibiscus sabdariffa L. provides insights into metabolisms of medicinal natural products.</title>
        <authorList>
            <person name="Kim T."/>
        </authorList>
    </citation>
    <scope>NUCLEOTIDE SEQUENCE [LARGE SCALE GENOMIC DNA]</scope>
    <source>
        <strain evidence="2">TK-2024</strain>
        <tissue evidence="2">Old leaves</tissue>
    </source>
</reference>
<organism evidence="2 3">
    <name type="scientific">Hibiscus sabdariffa</name>
    <name type="common">roselle</name>
    <dbReference type="NCBI Taxonomy" id="183260"/>
    <lineage>
        <taxon>Eukaryota</taxon>
        <taxon>Viridiplantae</taxon>
        <taxon>Streptophyta</taxon>
        <taxon>Embryophyta</taxon>
        <taxon>Tracheophyta</taxon>
        <taxon>Spermatophyta</taxon>
        <taxon>Magnoliopsida</taxon>
        <taxon>eudicotyledons</taxon>
        <taxon>Gunneridae</taxon>
        <taxon>Pentapetalae</taxon>
        <taxon>rosids</taxon>
        <taxon>malvids</taxon>
        <taxon>Malvales</taxon>
        <taxon>Malvaceae</taxon>
        <taxon>Malvoideae</taxon>
        <taxon>Hibiscus</taxon>
    </lineage>
</organism>
<protein>
    <submittedName>
        <fullName evidence="2">Uncharacterized protein</fullName>
    </submittedName>
</protein>
<dbReference type="EMBL" id="JBBPBM010000031">
    <property type="protein sequence ID" value="KAK8534644.1"/>
    <property type="molecule type" value="Genomic_DNA"/>
</dbReference>
<proteinExistence type="predicted"/>
<sequence>MVKASLRLNVDNLIKKLVKKGRHAELWPEKSEQKEKKRKSKNKDKQGSQANTEEDKQVLVSFVPGNQSPMSKKKGGDNESKCNSGGSDGGAGSKKKTNGNKGNASINFEEGDHPADARPTSIGAQFIGHGPHGHIPISVPIYRRSKTE</sequence>
<comment type="caution">
    <text evidence="2">The sequence shown here is derived from an EMBL/GenBank/DDBJ whole genome shotgun (WGS) entry which is preliminary data.</text>
</comment>